<reference evidence="1 2" key="1">
    <citation type="submission" date="2019-09" db="EMBL/GenBank/DDBJ databases">
        <authorList>
            <person name="Khan S.A."/>
            <person name="Jeon C.O."/>
            <person name="Chun B.H."/>
            <person name="Jeong S.E."/>
        </authorList>
    </citation>
    <scope>NUCLEOTIDE SEQUENCE [LARGE SCALE GENOMIC DNA]</scope>
    <source>
        <strain evidence="1 2">KCTC 42508</strain>
    </source>
</reference>
<organism evidence="1 2">
    <name type="scientific">Maribacter flavus</name>
    <dbReference type="NCBI Taxonomy" id="1658664"/>
    <lineage>
        <taxon>Bacteria</taxon>
        <taxon>Pseudomonadati</taxon>
        <taxon>Bacteroidota</taxon>
        <taxon>Flavobacteriia</taxon>
        <taxon>Flavobacteriales</taxon>
        <taxon>Flavobacteriaceae</taxon>
        <taxon>Maribacter</taxon>
    </lineage>
</organism>
<dbReference type="AlphaFoldDB" id="A0A5B2TVY0"/>
<dbReference type="EMBL" id="VUOE01000001">
    <property type="protein sequence ID" value="KAA2218534.1"/>
    <property type="molecule type" value="Genomic_DNA"/>
</dbReference>
<dbReference type="Pfam" id="PF10902">
    <property type="entry name" value="WYL_2"/>
    <property type="match status" value="1"/>
</dbReference>
<protein>
    <submittedName>
        <fullName evidence="1">DUF2693 domain-containing protein</fullName>
    </submittedName>
</protein>
<proteinExistence type="predicted"/>
<dbReference type="InterPro" id="IPR024401">
    <property type="entry name" value="WYL_prot"/>
</dbReference>
<gene>
    <name evidence="1" type="ORF">F0361_02620</name>
</gene>
<dbReference type="RefSeq" id="WP_154917103.1">
    <property type="nucleotide sequence ID" value="NZ_VUOE01000001.1"/>
</dbReference>
<evidence type="ECO:0000313" key="1">
    <source>
        <dbReference type="EMBL" id="KAA2218534.1"/>
    </source>
</evidence>
<name>A0A5B2TVY0_9FLAO</name>
<evidence type="ECO:0000313" key="2">
    <source>
        <dbReference type="Proteomes" id="UP000323188"/>
    </source>
</evidence>
<dbReference type="Proteomes" id="UP000323188">
    <property type="component" value="Unassembled WGS sequence"/>
</dbReference>
<comment type="caution">
    <text evidence="1">The sequence shown here is derived from an EMBL/GenBank/DDBJ whole genome shotgun (WGS) entry which is preliminary data.</text>
</comment>
<accession>A0A5B2TVY0</accession>
<sequence length="101" mass="11465">MKFRSQVFKRAHEIARSTGKSFAICLVKAWECYRLKKAMLSNKVRFAYEKADGSLRYAWGTLKGELGIKGTGKGNLSTVAYFDIEANGFRSFRAGNLIRIY</sequence>